<dbReference type="EMBL" id="AP005865">
    <property type="protein sequence ID" value="BAD16511.1"/>
    <property type="molecule type" value="Genomic_DNA"/>
</dbReference>
<proteinExistence type="predicted"/>
<reference evidence="3" key="3">
    <citation type="journal article" date="2005" name="Nature">
        <title>The map-based sequence of the rice genome.</title>
        <authorList>
            <consortium name="International rice genome sequencing project (IRGSP)"/>
            <person name="Matsumoto T."/>
            <person name="Wu J."/>
            <person name="Kanamori H."/>
            <person name="Katayose Y."/>
            <person name="Fujisawa M."/>
            <person name="Namiki N."/>
            <person name="Mizuno H."/>
            <person name="Yamamoto K."/>
            <person name="Antonio B.A."/>
            <person name="Baba T."/>
            <person name="Sakata K."/>
            <person name="Nagamura Y."/>
            <person name="Aoki H."/>
            <person name="Arikawa K."/>
            <person name="Arita K."/>
            <person name="Bito T."/>
            <person name="Chiden Y."/>
            <person name="Fujitsuka N."/>
            <person name="Fukunaka R."/>
            <person name="Hamada M."/>
            <person name="Harada C."/>
            <person name="Hayashi A."/>
            <person name="Hijishita S."/>
            <person name="Honda M."/>
            <person name="Hosokawa S."/>
            <person name="Ichikawa Y."/>
            <person name="Idonuma A."/>
            <person name="Iijima M."/>
            <person name="Ikeda M."/>
            <person name="Ikeno M."/>
            <person name="Ito K."/>
            <person name="Ito S."/>
            <person name="Ito T."/>
            <person name="Ito Y."/>
            <person name="Ito Y."/>
            <person name="Iwabuchi A."/>
            <person name="Kamiya K."/>
            <person name="Karasawa W."/>
            <person name="Kurita K."/>
            <person name="Katagiri S."/>
            <person name="Kikuta A."/>
            <person name="Kobayashi H."/>
            <person name="Kobayashi N."/>
            <person name="Machita K."/>
            <person name="Maehara T."/>
            <person name="Masukawa M."/>
            <person name="Mizubayashi T."/>
            <person name="Mukai Y."/>
            <person name="Nagasaki H."/>
            <person name="Nagata Y."/>
            <person name="Naito S."/>
            <person name="Nakashima M."/>
            <person name="Nakama Y."/>
            <person name="Nakamichi Y."/>
            <person name="Nakamura M."/>
            <person name="Meguro A."/>
            <person name="Negishi M."/>
            <person name="Ohta I."/>
            <person name="Ohta T."/>
            <person name="Okamoto M."/>
            <person name="Ono N."/>
            <person name="Saji S."/>
            <person name="Sakaguchi M."/>
            <person name="Sakai K."/>
            <person name="Shibata M."/>
            <person name="Shimokawa T."/>
            <person name="Song J."/>
            <person name="Takazaki Y."/>
            <person name="Terasawa K."/>
            <person name="Tsugane M."/>
            <person name="Tsuji K."/>
            <person name="Ueda S."/>
            <person name="Waki K."/>
            <person name="Yamagata H."/>
            <person name="Yamamoto M."/>
            <person name="Yamamoto S."/>
            <person name="Yamane H."/>
            <person name="Yoshiki S."/>
            <person name="Yoshihara R."/>
            <person name="Yukawa K."/>
            <person name="Zhong H."/>
            <person name="Yano M."/>
            <person name="Yuan Q."/>
            <person name="Ouyang S."/>
            <person name="Liu J."/>
            <person name="Jones K.M."/>
            <person name="Gansberger K."/>
            <person name="Moffat K."/>
            <person name="Hill J."/>
            <person name="Bera J."/>
            <person name="Fadrosh D."/>
            <person name="Jin S."/>
            <person name="Johri S."/>
            <person name="Kim M."/>
            <person name="Overton L."/>
            <person name="Reardon M."/>
            <person name="Tsitrin T."/>
            <person name="Vuong H."/>
            <person name="Weaver B."/>
            <person name="Ciecko A."/>
            <person name="Tallon L."/>
            <person name="Jackson J."/>
            <person name="Pai G."/>
            <person name="Aken S.V."/>
            <person name="Utterback T."/>
            <person name="Reidmuller S."/>
            <person name="Feldblyum T."/>
            <person name="Hsiao J."/>
            <person name="Zismann V."/>
            <person name="Iobst S."/>
            <person name="de Vazeille A.R."/>
            <person name="Buell C.R."/>
            <person name="Ying K."/>
            <person name="Li Y."/>
            <person name="Lu T."/>
            <person name="Huang Y."/>
            <person name="Zhao Q."/>
            <person name="Feng Q."/>
            <person name="Zhang L."/>
            <person name="Zhu J."/>
            <person name="Weng Q."/>
            <person name="Mu J."/>
            <person name="Lu Y."/>
            <person name="Fan D."/>
            <person name="Liu Y."/>
            <person name="Guan J."/>
            <person name="Zhang Y."/>
            <person name="Yu S."/>
            <person name="Liu X."/>
            <person name="Zhang Y."/>
            <person name="Hong G."/>
            <person name="Han B."/>
            <person name="Choisne N."/>
            <person name="Demange N."/>
            <person name="Orjeda G."/>
            <person name="Samain S."/>
            <person name="Cattolico L."/>
            <person name="Pelletier E."/>
            <person name="Couloux A."/>
            <person name="Segurens B."/>
            <person name="Wincker P."/>
            <person name="D'Hont A."/>
            <person name="Scarpelli C."/>
            <person name="Weissenbach J."/>
            <person name="Salanoubat M."/>
            <person name="Quetier F."/>
            <person name="Yu Y."/>
            <person name="Kim H.R."/>
            <person name="Rambo T."/>
            <person name="Currie J."/>
            <person name="Collura K."/>
            <person name="Luo M."/>
            <person name="Yang T."/>
            <person name="Ammiraju J.S.S."/>
            <person name="Engler F."/>
            <person name="Soderlund C."/>
            <person name="Wing R.A."/>
            <person name="Palmer L.E."/>
            <person name="de la Bastide M."/>
            <person name="Spiegel L."/>
            <person name="Nascimento L."/>
            <person name="Zutavern T."/>
            <person name="O'Shaughnessy A."/>
            <person name="Dike S."/>
            <person name="Dedhia N."/>
            <person name="Preston R."/>
            <person name="Balija V."/>
            <person name="McCombie W.R."/>
            <person name="Chow T."/>
            <person name="Chen H."/>
            <person name="Chung M."/>
            <person name="Chen C."/>
            <person name="Shaw J."/>
            <person name="Wu H."/>
            <person name="Hsiao K."/>
            <person name="Chao Y."/>
            <person name="Chu M."/>
            <person name="Cheng C."/>
            <person name="Hour A."/>
            <person name="Lee P."/>
            <person name="Lin S."/>
            <person name="Lin Y."/>
            <person name="Liou J."/>
            <person name="Liu S."/>
            <person name="Hsing Y."/>
            <person name="Raghuvanshi S."/>
            <person name="Mohanty A."/>
            <person name="Bharti A.K."/>
            <person name="Gaur A."/>
            <person name="Gupta V."/>
            <person name="Kumar D."/>
            <person name="Ravi V."/>
            <person name="Vij S."/>
            <person name="Kapur A."/>
            <person name="Khurana P."/>
            <person name="Khurana P."/>
            <person name="Khurana J.P."/>
            <person name="Tyagi A.K."/>
            <person name="Gaikwad K."/>
            <person name="Singh A."/>
            <person name="Dalal V."/>
            <person name="Srivastava S."/>
            <person name="Dixit A."/>
            <person name="Pal A.K."/>
            <person name="Ghazi I.A."/>
            <person name="Yadav M."/>
            <person name="Pandit A."/>
            <person name="Bhargava A."/>
            <person name="Sureshbabu K."/>
            <person name="Batra K."/>
            <person name="Sharma T.R."/>
            <person name="Mohapatra T."/>
            <person name="Singh N.K."/>
            <person name="Messing J."/>
            <person name="Nelson A.B."/>
            <person name="Fuks G."/>
            <person name="Kavchok S."/>
            <person name="Keizer G."/>
            <person name="Linton E."/>
            <person name="Llaca V."/>
            <person name="Song R."/>
            <person name="Tanyolac B."/>
            <person name="Young S."/>
            <person name="Ho-Il K."/>
            <person name="Hahn J.H."/>
            <person name="Sangsakoo G."/>
            <person name="Vanavichit A."/>
            <person name="de Mattos Luiz.A.T."/>
            <person name="Zimmer P.D."/>
            <person name="Malone G."/>
            <person name="Dellagostin O."/>
            <person name="de Oliveira A.C."/>
            <person name="Bevan M."/>
            <person name="Bancroft I."/>
            <person name="Minx P."/>
            <person name="Cordum H."/>
            <person name="Wilson R."/>
            <person name="Cheng Z."/>
            <person name="Jin W."/>
            <person name="Jiang J."/>
            <person name="Leong S.A."/>
            <person name="Iwama H."/>
            <person name="Gojobori T."/>
            <person name="Itoh T."/>
            <person name="Niimura Y."/>
            <person name="Fujii Y."/>
            <person name="Habara T."/>
            <person name="Sakai H."/>
            <person name="Sato Y."/>
            <person name="Wilson G."/>
            <person name="Kumar K."/>
            <person name="McCouch S."/>
            <person name="Juretic N."/>
            <person name="Hoen D."/>
            <person name="Wright S."/>
            <person name="Bruskiewich R."/>
            <person name="Bureau T."/>
            <person name="Miyao A."/>
            <person name="Hirochika H."/>
            <person name="Nishikawa T."/>
            <person name="Kadowaki K."/>
            <person name="Sugiura M."/>
            <person name="Burr B."/>
            <person name="Sasaki T."/>
        </authorList>
    </citation>
    <scope>NUCLEOTIDE SEQUENCE [LARGE SCALE GENOMIC DNA]</scope>
    <source>
        <strain evidence="3">cv. Nipponbare</strain>
    </source>
</reference>
<evidence type="ECO:0000313" key="2">
    <source>
        <dbReference type="EMBL" id="BAD16511.1"/>
    </source>
</evidence>
<evidence type="ECO:0000313" key="1">
    <source>
        <dbReference type="EMBL" id="BAD15604.1"/>
    </source>
</evidence>
<reference evidence="2" key="2">
    <citation type="submission" date="2002-10" db="EMBL/GenBank/DDBJ databases">
        <title>Oryza sativa nipponbare(GA3) genomic DNA, chromosome 2, BAC clone:OSJNBb0037J12.</title>
        <authorList>
            <person name="Sasaki T."/>
            <person name="Matsumoto T."/>
            <person name="Katayose Y."/>
        </authorList>
    </citation>
    <scope>NUCLEOTIDE SEQUENCE</scope>
</reference>
<accession>Q6YUL4</accession>
<dbReference type="Proteomes" id="UP000000763">
    <property type="component" value="Chromosome 2"/>
</dbReference>
<name>Q6YUL4_ORYSJ</name>
<dbReference type="EMBL" id="AP004177">
    <property type="protein sequence ID" value="BAD15604.1"/>
    <property type="molecule type" value="Genomic_DNA"/>
</dbReference>
<reference evidence="3" key="4">
    <citation type="journal article" date="2008" name="Nucleic Acids Res.">
        <title>The rice annotation project database (RAP-DB): 2008 update.</title>
        <authorList>
            <consortium name="The rice annotation project (RAP)"/>
        </authorList>
    </citation>
    <scope>GENOME REANNOTATION</scope>
    <source>
        <strain evidence="3">cv. Nipponbare</strain>
    </source>
</reference>
<sequence>MTFLPHNRHQRAILDVHVRGETMVHPYVQQSYLDLDKEFSMYPDISAGGSFAHKIMMEDSTIECSTEPWEMKEEEIQPSDIPFQFKGDLFEDYGNTSNYSVQKRPPVPQPFGSTIEGYRAIRRAPIRHNDVKVILDFHVFEVYDFALIIGHSIEKLFLDVPRTGVLDIKLDKLSFSFPISRSKNSLTEPVPESEPIENMLVVSPFESLNPSLKMMPLHLLRKRTILKT</sequence>
<dbReference type="AlphaFoldDB" id="Q6YUL4"/>
<evidence type="ECO:0000313" key="3">
    <source>
        <dbReference type="Proteomes" id="UP000000763"/>
    </source>
</evidence>
<protein>
    <submittedName>
        <fullName evidence="2">Uncharacterized protein</fullName>
    </submittedName>
</protein>
<gene>
    <name evidence="1" type="ORF">OJ1116_E03.27</name>
    <name evidence="2" type="ORF">OSJNBb0037J12.5</name>
</gene>
<organism evidence="2 3">
    <name type="scientific">Oryza sativa subsp. japonica</name>
    <name type="common">Rice</name>
    <dbReference type="NCBI Taxonomy" id="39947"/>
    <lineage>
        <taxon>Eukaryota</taxon>
        <taxon>Viridiplantae</taxon>
        <taxon>Streptophyta</taxon>
        <taxon>Embryophyta</taxon>
        <taxon>Tracheophyta</taxon>
        <taxon>Spermatophyta</taxon>
        <taxon>Magnoliopsida</taxon>
        <taxon>Liliopsida</taxon>
        <taxon>Poales</taxon>
        <taxon>Poaceae</taxon>
        <taxon>BOP clade</taxon>
        <taxon>Oryzoideae</taxon>
        <taxon>Oryzeae</taxon>
        <taxon>Oryzinae</taxon>
        <taxon>Oryza</taxon>
        <taxon>Oryza sativa</taxon>
    </lineage>
</organism>
<reference evidence="1" key="1">
    <citation type="submission" date="2001-09" db="EMBL/GenBank/DDBJ databases">
        <title>Oryza sativa nipponbare(GA3) genomic DNA, chromosome 2, BAC clone:OJ1116_E03.</title>
        <authorList>
            <person name="Sasaki T."/>
            <person name="Matsumoto T."/>
            <person name="Yamamoto K."/>
        </authorList>
    </citation>
    <scope>NUCLEOTIDE SEQUENCE</scope>
</reference>